<dbReference type="VEuPathDB" id="FungiDB:SCHCODRAFT_02597747"/>
<dbReference type="Gene3D" id="2.60.40.150">
    <property type="entry name" value="C2 domain"/>
    <property type="match status" value="1"/>
</dbReference>
<dbReference type="PANTHER" id="PTHR47052">
    <property type="entry name" value="CONSERVED SERINE PROLINE-RICH PROTEIN (AFU_ORTHOLOGUE AFUA_2G01790)"/>
    <property type="match status" value="1"/>
</dbReference>
<proteinExistence type="predicted"/>
<organism evidence="4">
    <name type="scientific">Schizophyllum commune (strain H4-8 / FGSC 9210)</name>
    <name type="common">Split gill fungus</name>
    <dbReference type="NCBI Taxonomy" id="578458"/>
    <lineage>
        <taxon>Eukaryota</taxon>
        <taxon>Fungi</taxon>
        <taxon>Dikarya</taxon>
        <taxon>Basidiomycota</taxon>
        <taxon>Agaricomycotina</taxon>
        <taxon>Agaricomycetes</taxon>
        <taxon>Agaricomycetidae</taxon>
        <taxon>Agaricales</taxon>
        <taxon>Schizophyllaceae</taxon>
        <taxon>Schizophyllum</taxon>
    </lineage>
</organism>
<protein>
    <recommendedName>
        <fullName evidence="2">C2 domain-containing protein</fullName>
    </recommendedName>
</protein>
<dbReference type="EMBL" id="GL377304">
    <property type="protein sequence ID" value="EFI99059.1"/>
    <property type="molecule type" value="Genomic_DNA"/>
</dbReference>
<dbReference type="STRING" id="578458.D8PXC8"/>
<dbReference type="Pfam" id="PF00168">
    <property type="entry name" value="C2"/>
    <property type="match status" value="1"/>
</dbReference>
<dbReference type="HOGENOM" id="CLU_092879_0_0_1"/>
<evidence type="ECO:0000313" key="3">
    <source>
        <dbReference type="EMBL" id="EFI99059.1"/>
    </source>
</evidence>
<dbReference type="OrthoDB" id="270970at2759"/>
<dbReference type="InterPro" id="IPR052981">
    <property type="entry name" value="Ingression_C2_domain"/>
</dbReference>
<dbReference type="SMART" id="SM00239">
    <property type="entry name" value="C2"/>
    <property type="match status" value="1"/>
</dbReference>
<dbReference type="InParanoid" id="D8PXC8"/>
<dbReference type="GeneID" id="9585748"/>
<evidence type="ECO:0000256" key="1">
    <source>
        <dbReference type="SAM" id="MobiDB-lite"/>
    </source>
</evidence>
<evidence type="ECO:0000259" key="2">
    <source>
        <dbReference type="PROSITE" id="PS50004"/>
    </source>
</evidence>
<dbReference type="KEGG" id="scm:SCHCO_02597747"/>
<feature type="domain" description="C2" evidence="2">
    <location>
        <begin position="1"/>
        <end position="110"/>
    </location>
</feature>
<dbReference type="SUPFAM" id="SSF49562">
    <property type="entry name" value="C2 domain (Calcium/lipid-binding domain, CaLB)"/>
    <property type="match status" value="1"/>
</dbReference>
<dbReference type="eggNOG" id="ENOG502RDJ2">
    <property type="taxonomic scope" value="Eukaryota"/>
</dbReference>
<feature type="region of interest" description="Disordered" evidence="1">
    <location>
        <begin position="133"/>
        <end position="242"/>
    </location>
</feature>
<dbReference type="InterPro" id="IPR035892">
    <property type="entry name" value="C2_domain_sf"/>
</dbReference>
<dbReference type="OMA" id="RPSKMNP"/>
<sequence>MSKEERIGTLIVVVLKAKNLIDRHSFYKQDVFCQISLNGTDKRTKVDVKGGQHPVWDDELRFPVMKNATGKFRQLEVTCFAKESKSDDSLGSGTLDITETLKTGEFDDWIPLKLDNTQRGEVYLEMTYYANAPAPPNYNNLQRRPSKLKPNDRLARPPVTPPKGSPLRSDVPLPSQSHLMPSNAAAGGRQRVVSTPTPSRHADAAAVTPQGAGRGGTGRGVPSALQPGGSALPGGHVPSILR</sequence>
<dbReference type="PROSITE" id="PS50004">
    <property type="entry name" value="C2"/>
    <property type="match status" value="1"/>
</dbReference>
<accession>D8PXC8</accession>
<dbReference type="Proteomes" id="UP000007431">
    <property type="component" value="Unassembled WGS sequence"/>
</dbReference>
<feature type="non-terminal residue" evidence="3">
    <location>
        <position position="242"/>
    </location>
</feature>
<name>D8PXC8_SCHCM</name>
<gene>
    <name evidence="3" type="ORF">SCHCODRAFT_66849</name>
</gene>
<reference evidence="3 4" key="1">
    <citation type="journal article" date="2010" name="Nat. Biotechnol.">
        <title>Genome sequence of the model mushroom Schizophyllum commune.</title>
        <authorList>
            <person name="Ohm R.A."/>
            <person name="de Jong J.F."/>
            <person name="Lugones L.G."/>
            <person name="Aerts A."/>
            <person name="Kothe E."/>
            <person name="Stajich J.E."/>
            <person name="de Vries R.P."/>
            <person name="Record E."/>
            <person name="Levasseur A."/>
            <person name="Baker S.E."/>
            <person name="Bartholomew K.A."/>
            <person name="Coutinho P.M."/>
            <person name="Erdmann S."/>
            <person name="Fowler T.J."/>
            <person name="Gathman A.C."/>
            <person name="Lombard V."/>
            <person name="Henrissat B."/>
            <person name="Knabe N."/>
            <person name="Kuees U."/>
            <person name="Lilly W.W."/>
            <person name="Lindquist E."/>
            <person name="Lucas S."/>
            <person name="Magnuson J.K."/>
            <person name="Piumi F."/>
            <person name="Raudaskoski M."/>
            <person name="Salamov A."/>
            <person name="Schmutz J."/>
            <person name="Schwarze F.W.M.R."/>
            <person name="vanKuyk P.A."/>
            <person name="Horton J.S."/>
            <person name="Grigoriev I.V."/>
            <person name="Woesten H.A.B."/>
        </authorList>
    </citation>
    <scope>NUCLEOTIDE SEQUENCE [LARGE SCALE GENOMIC DNA]</scope>
    <source>
        <strain evidence="4">H4-8 / FGSC 9210</strain>
    </source>
</reference>
<dbReference type="PANTHER" id="PTHR47052:SF3">
    <property type="entry name" value="INGRESSION PROTEIN 1"/>
    <property type="match status" value="1"/>
</dbReference>
<evidence type="ECO:0000313" key="4">
    <source>
        <dbReference type="Proteomes" id="UP000007431"/>
    </source>
</evidence>
<dbReference type="AlphaFoldDB" id="D8PXC8"/>
<keyword evidence="4" id="KW-1185">Reference proteome</keyword>
<dbReference type="InterPro" id="IPR000008">
    <property type="entry name" value="C2_dom"/>
</dbReference>